<dbReference type="RefSeq" id="WP_214169834.1">
    <property type="nucleotide sequence ID" value="NZ_JAHCVJ010000001.1"/>
</dbReference>
<dbReference type="PROSITE" id="PS50846">
    <property type="entry name" value="HMA_2"/>
    <property type="match status" value="1"/>
</dbReference>
<dbReference type="Pfam" id="PF00403">
    <property type="entry name" value="HMA"/>
    <property type="match status" value="1"/>
</dbReference>
<accession>A0AAW4KWZ2</accession>
<dbReference type="SUPFAM" id="SSF55008">
    <property type="entry name" value="HMA, heavy metal-associated domain"/>
    <property type="match status" value="1"/>
</dbReference>
<organism evidence="2 3">
    <name type="scientific">Geoanaerobacter pelophilus</name>
    <dbReference type="NCBI Taxonomy" id="60036"/>
    <lineage>
        <taxon>Bacteria</taxon>
        <taxon>Pseudomonadati</taxon>
        <taxon>Thermodesulfobacteriota</taxon>
        <taxon>Desulfuromonadia</taxon>
        <taxon>Geobacterales</taxon>
        <taxon>Geobacteraceae</taxon>
        <taxon>Geoanaerobacter</taxon>
    </lineage>
</organism>
<comment type="caution">
    <text evidence="2">The sequence shown here is derived from an EMBL/GenBank/DDBJ whole genome shotgun (WGS) entry which is preliminary data.</text>
</comment>
<evidence type="ECO:0000313" key="3">
    <source>
        <dbReference type="Proteomes" id="UP000811899"/>
    </source>
</evidence>
<dbReference type="InterPro" id="IPR036163">
    <property type="entry name" value="HMA_dom_sf"/>
</dbReference>
<evidence type="ECO:0000313" key="2">
    <source>
        <dbReference type="EMBL" id="MBT0663058.1"/>
    </source>
</evidence>
<keyword evidence="3" id="KW-1185">Reference proteome</keyword>
<protein>
    <submittedName>
        <fullName evidence="2">Heavy-metal-associated domain-containing protein</fullName>
    </submittedName>
</protein>
<feature type="domain" description="HMA" evidence="1">
    <location>
        <begin position="34"/>
        <end position="100"/>
    </location>
</feature>
<dbReference type="CDD" id="cd00371">
    <property type="entry name" value="HMA"/>
    <property type="match status" value="1"/>
</dbReference>
<dbReference type="Proteomes" id="UP000811899">
    <property type="component" value="Unassembled WGS sequence"/>
</dbReference>
<dbReference type="EMBL" id="JAHCVJ010000001">
    <property type="protein sequence ID" value="MBT0663058.1"/>
    <property type="molecule type" value="Genomic_DNA"/>
</dbReference>
<dbReference type="AlphaFoldDB" id="A0AAW4KWZ2"/>
<reference evidence="2 3" key="1">
    <citation type="submission" date="2021-05" db="EMBL/GenBank/DDBJ databases">
        <title>The draft genome of Geobacter pelophilus DSM 12255.</title>
        <authorList>
            <person name="Xu Z."/>
            <person name="Masuda Y."/>
            <person name="Itoh H."/>
            <person name="Senoo K."/>
        </authorList>
    </citation>
    <scope>NUCLEOTIDE SEQUENCE [LARGE SCALE GENOMIC DNA]</scope>
    <source>
        <strain evidence="2 3">DSM 12255</strain>
    </source>
</reference>
<dbReference type="GO" id="GO:0046872">
    <property type="term" value="F:metal ion binding"/>
    <property type="evidence" value="ECO:0007669"/>
    <property type="project" value="InterPro"/>
</dbReference>
<dbReference type="InterPro" id="IPR006121">
    <property type="entry name" value="HMA_dom"/>
</dbReference>
<dbReference type="Gene3D" id="3.30.70.100">
    <property type="match status" value="1"/>
</dbReference>
<evidence type="ECO:0000259" key="1">
    <source>
        <dbReference type="PROSITE" id="PS50846"/>
    </source>
</evidence>
<proteinExistence type="predicted"/>
<name>A0AAW4KWZ2_9BACT</name>
<sequence length="143" mass="14710">MTAKRITTALLVIMSVTILVALAFRVSIGATADSIAVMRTTGMTCGSCASKISKALESVKGVALTEVDVSGGWVIVGYDTKTVKPETLAETVRSTGYYSQVTDVVTPEEFKKITGRNVGQNAAPKKGCCGGNGGGCGSNNKPS</sequence>
<gene>
    <name evidence="2" type="ORF">KI809_01990</name>
</gene>